<evidence type="ECO:0000313" key="2">
    <source>
        <dbReference type="EMBL" id="NYA27607.1"/>
    </source>
</evidence>
<comment type="caution">
    <text evidence="2">The sequence shown here is derived from an EMBL/GenBank/DDBJ whole genome shotgun (WGS) entry which is preliminary data.</text>
</comment>
<dbReference type="InterPro" id="IPR015126">
    <property type="entry name" value="Mu_I-gamma"/>
</dbReference>
<dbReference type="AlphaFoldDB" id="A0A852Q0F4"/>
<dbReference type="Pfam" id="PF09299">
    <property type="entry name" value="Mu-transpos_C"/>
    <property type="match status" value="1"/>
</dbReference>
<dbReference type="SUPFAM" id="SSF46955">
    <property type="entry name" value="Putative DNA-binding domain"/>
    <property type="match status" value="1"/>
</dbReference>
<dbReference type="GO" id="GO:0004803">
    <property type="term" value="F:transposase activity"/>
    <property type="evidence" value="ECO:0007669"/>
    <property type="project" value="InterPro"/>
</dbReference>
<dbReference type="Gene3D" id="2.30.30.130">
    <property type="entry name" value="Transposase, Mu, C-terminal"/>
    <property type="match status" value="1"/>
</dbReference>
<sequence>MKEWFSPKELAGIGGLPSSPSNVTRKARSLSWEFRQVEGVKGVSFEFSFNSFPKEVQAELLLKQSAVEINNVSETPRARKELNYLPEVIWKPYEKATDKQKEHAKAKLAPLHKLDDLVRNGLELMTALDAVAEECDIAKGSLKRWYYQVRSFERPDWLPLLIAKHNNKKSGKEAAFTEEAWEAFKADYFRNEQPQFGSCYERLKRAARENGWNIPSASSIKRKIEREVPKLVQVQLREGDHAVMQYYPSMRRTVAEIEALEWINGDGYQHNVFVRWHNGEIVRPKTWIWQDIRTRKILAYRVDLSENSDTIRLSLMDLIWKYGIPKKCTIDNTRAAANKWMTGGVKNRYRFKVKEDDVTGIIPMLGIELLWTSVQFGKGHGQAKPIERAFSHGGLGELVDKHPSLAGFYAGENVYNKPDNYNGGKDGVDYDTFILAIEDGIRTFNEREGRQTEICQGIYSFSQVFERDYAKAQIRKASAEQMRFLMLMSEAVTLRKDGTFELDAGGKVNNRKNRYLASELIATAHRKVVVKFDPQDLHNKVWVYGLDGVFLAEAKCTDAVAFGDKAKGREHDKARKQMVKAVKAQAKAALTMNAQEAARYQPQFEEEVPLEPKIIELFRQEGNAVRKHEAVLDDDEDTNDFEQGWQKGLAMLKKEKGL</sequence>
<dbReference type="InterPro" id="IPR003314">
    <property type="entry name" value="Mu-type_HTH"/>
</dbReference>
<evidence type="ECO:0000313" key="3">
    <source>
        <dbReference type="Proteomes" id="UP000590599"/>
    </source>
</evidence>
<dbReference type="InterPro" id="IPR009057">
    <property type="entry name" value="Homeodomain-like_sf"/>
</dbReference>
<dbReference type="SUPFAM" id="SSF53098">
    <property type="entry name" value="Ribonuclease H-like"/>
    <property type="match status" value="1"/>
</dbReference>
<dbReference type="InterPro" id="IPR015378">
    <property type="entry name" value="Transposase-like_Mu_C"/>
</dbReference>
<dbReference type="Proteomes" id="UP000590599">
    <property type="component" value="Unassembled WGS sequence"/>
</dbReference>
<dbReference type="GO" id="GO:0003677">
    <property type="term" value="F:DNA binding"/>
    <property type="evidence" value="ECO:0007669"/>
    <property type="project" value="InterPro"/>
</dbReference>
<dbReference type="Pfam" id="PF02914">
    <property type="entry name" value="DDE_2"/>
    <property type="match status" value="1"/>
</dbReference>
<dbReference type="InterPro" id="IPR012337">
    <property type="entry name" value="RNaseH-like_sf"/>
</dbReference>
<evidence type="ECO:0000259" key="1">
    <source>
        <dbReference type="PROSITE" id="PS51702"/>
    </source>
</evidence>
<dbReference type="Pfam" id="PF09039">
    <property type="entry name" value="HTH_Tnp_Mu_2"/>
    <property type="match status" value="1"/>
</dbReference>
<gene>
    <name evidence="2" type="ORF">HZI69_07135</name>
</gene>
<dbReference type="SUPFAM" id="SSF50610">
    <property type="entry name" value="mu transposase, C-terminal domain"/>
    <property type="match status" value="1"/>
</dbReference>
<reference evidence="2 3" key="1">
    <citation type="submission" date="2020-07" db="EMBL/GenBank/DDBJ databases">
        <title>Genus Haemophilus, Bergeys manual.</title>
        <authorList>
            <person name="Noerskov-Lauritsen N."/>
        </authorList>
    </citation>
    <scope>NUCLEOTIDE SEQUENCE [LARGE SCALE GENOMIC DNA]</scope>
    <source>
        <strain evidence="2 3">CCUG30047</strain>
    </source>
</reference>
<dbReference type="InterPro" id="IPR009061">
    <property type="entry name" value="DNA-bd_dom_put_sf"/>
</dbReference>
<dbReference type="InterPro" id="IPR004189">
    <property type="entry name" value="Phage_Mu_transposase"/>
</dbReference>
<accession>A0A852Q0F4</accession>
<dbReference type="Gene3D" id="6.10.250.2550">
    <property type="match status" value="1"/>
</dbReference>
<dbReference type="Gene3D" id="1.10.10.10">
    <property type="entry name" value="Winged helix-like DNA-binding domain superfamily/Winged helix DNA-binding domain"/>
    <property type="match status" value="1"/>
</dbReference>
<dbReference type="EMBL" id="JACBKA010000014">
    <property type="protein sequence ID" value="NYA27607.1"/>
    <property type="molecule type" value="Genomic_DNA"/>
</dbReference>
<protein>
    <submittedName>
        <fullName evidence="2">Mu transposase C-terminal domain-containing protein</fullName>
    </submittedName>
</protein>
<feature type="domain" description="HTH Mu-type" evidence="1">
    <location>
        <begin position="1"/>
        <end position="68"/>
    </location>
</feature>
<dbReference type="InterPro" id="IPR009004">
    <property type="entry name" value="Transposase_Mu_C"/>
</dbReference>
<name>A0A852Q0F4_HAEHA</name>
<proteinExistence type="predicted"/>
<dbReference type="GO" id="GO:0006313">
    <property type="term" value="P:DNA transposition"/>
    <property type="evidence" value="ECO:0007669"/>
    <property type="project" value="InterPro"/>
</dbReference>
<dbReference type="Pfam" id="PF02316">
    <property type="entry name" value="HTH_Tnp_Mu_1"/>
    <property type="match status" value="1"/>
</dbReference>
<dbReference type="GO" id="GO:0015074">
    <property type="term" value="P:DNA integration"/>
    <property type="evidence" value="ECO:0007669"/>
    <property type="project" value="InterPro"/>
</dbReference>
<organism evidence="2 3">
    <name type="scientific">Haemophilus haemolyticus</name>
    <dbReference type="NCBI Taxonomy" id="726"/>
    <lineage>
        <taxon>Bacteria</taxon>
        <taxon>Pseudomonadati</taxon>
        <taxon>Pseudomonadota</taxon>
        <taxon>Gammaproteobacteria</taxon>
        <taxon>Pasteurellales</taxon>
        <taxon>Pasteurellaceae</taxon>
        <taxon>Haemophilus</taxon>
    </lineage>
</organism>
<dbReference type="Gene3D" id="3.30.420.10">
    <property type="entry name" value="Ribonuclease H-like superfamily/Ribonuclease H"/>
    <property type="match status" value="1"/>
</dbReference>
<dbReference type="InterPro" id="IPR036388">
    <property type="entry name" value="WH-like_DNA-bd_sf"/>
</dbReference>
<dbReference type="PROSITE" id="PS51702">
    <property type="entry name" value="HTH_MU"/>
    <property type="match status" value="1"/>
</dbReference>
<dbReference type="RefSeq" id="WP_179227817.1">
    <property type="nucleotide sequence ID" value="NZ_JACBKA010000014.1"/>
</dbReference>
<dbReference type="Gene3D" id="1.10.10.60">
    <property type="entry name" value="Homeodomain-like"/>
    <property type="match status" value="2"/>
</dbReference>
<dbReference type="SUPFAM" id="SSF46689">
    <property type="entry name" value="Homeodomain-like"/>
    <property type="match status" value="2"/>
</dbReference>
<dbReference type="InterPro" id="IPR036397">
    <property type="entry name" value="RNaseH_sf"/>
</dbReference>